<dbReference type="Pfam" id="PF13183">
    <property type="entry name" value="Fer4_8"/>
    <property type="match status" value="1"/>
</dbReference>
<dbReference type="Proteomes" id="UP000298324">
    <property type="component" value="Unassembled WGS sequence"/>
</dbReference>
<evidence type="ECO:0000313" key="8">
    <source>
        <dbReference type="EMBL" id="TEB05852.1"/>
    </source>
</evidence>
<comment type="function">
    <text evidence="6">Component of a complex that catalyzes the oxidation of glycolate to glyoxylate.</text>
</comment>
<evidence type="ECO:0000256" key="5">
    <source>
        <dbReference type="ARBA" id="ARBA00023014"/>
    </source>
</evidence>
<dbReference type="SUPFAM" id="SSF46548">
    <property type="entry name" value="alpha-helical ferredoxin"/>
    <property type="match status" value="1"/>
</dbReference>
<evidence type="ECO:0000256" key="3">
    <source>
        <dbReference type="ARBA" id="ARBA00022737"/>
    </source>
</evidence>
<keyword evidence="5 6" id="KW-0411">Iron-sulfur</keyword>
<dbReference type="Gene3D" id="1.10.1060.10">
    <property type="entry name" value="Alpha-helical ferredoxin"/>
    <property type="match status" value="1"/>
</dbReference>
<evidence type="ECO:0000256" key="6">
    <source>
        <dbReference type="PIRNR" id="PIRNR000139"/>
    </source>
</evidence>
<dbReference type="InterPro" id="IPR017900">
    <property type="entry name" value="4Fe4S_Fe_S_CS"/>
</dbReference>
<reference evidence="8 9" key="1">
    <citation type="journal article" date="2018" name="Environ. Microbiol.">
        <title>Novel energy conservation strategies and behaviour of Pelotomaculum schinkii driving syntrophic propionate catabolism.</title>
        <authorList>
            <person name="Hidalgo-Ahumada C.A.P."/>
            <person name="Nobu M.K."/>
            <person name="Narihiro T."/>
            <person name="Tamaki H."/>
            <person name="Liu W.T."/>
            <person name="Kamagata Y."/>
            <person name="Stams A.J.M."/>
            <person name="Imachi H."/>
            <person name="Sousa D.Z."/>
        </authorList>
    </citation>
    <scope>NUCLEOTIDE SEQUENCE [LARGE SCALE GENOMIC DNA]</scope>
    <source>
        <strain evidence="8 9">HH</strain>
    </source>
</reference>
<gene>
    <name evidence="8" type="primary">glpC_1</name>
    <name evidence="8" type="ORF">Psch_02893</name>
</gene>
<feature type="domain" description="4Fe-4S ferredoxin-type" evidence="7">
    <location>
        <begin position="57"/>
        <end position="85"/>
    </location>
</feature>
<dbReference type="PIRSF" id="PIRSF000139">
    <property type="entry name" value="Glc_ox_4Fe-4S"/>
    <property type="match status" value="1"/>
</dbReference>
<keyword evidence="4 6" id="KW-0408">Iron</keyword>
<dbReference type="AlphaFoldDB" id="A0A4Y7RAM4"/>
<dbReference type="InterPro" id="IPR009051">
    <property type="entry name" value="Helical_ferredxn"/>
</dbReference>
<dbReference type="GO" id="GO:0019154">
    <property type="term" value="F:glycolate dehydrogenase activity"/>
    <property type="evidence" value="ECO:0007669"/>
    <property type="project" value="UniProtKB-EC"/>
</dbReference>
<keyword evidence="2 6" id="KW-0479">Metal-binding</keyword>
<dbReference type="GO" id="GO:0051539">
    <property type="term" value="F:4 iron, 4 sulfur cluster binding"/>
    <property type="evidence" value="ECO:0007669"/>
    <property type="project" value="UniProtKB-UniRule"/>
</dbReference>
<dbReference type="PANTHER" id="PTHR32479:SF20">
    <property type="entry name" value="GLYCOLATE OXIDASE IRON-SULFUR SUBUNIT"/>
    <property type="match status" value="1"/>
</dbReference>
<evidence type="ECO:0000259" key="7">
    <source>
        <dbReference type="PROSITE" id="PS51379"/>
    </source>
</evidence>
<comment type="catalytic activity">
    <reaction evidence="6">
        <text>(R)-lactate + A = pyruvate + AH2</text>
        <dbReference type="Rhea" id="RHEA:15089"/>
        <dbReference type="ChEBI" id="CHEBI:13193"/>
        <dbReference type="ChEBI" id="CHEBI:15361"/>
        <dbReference type="ChEBI" id="CHEBI:16004"/>
        <dbReference type="ChEBI" id="CHEBI:17499"/>
    </reaction>
</comment>
<dbReference type="InterPro" id="IPR004017">
    <property type="entry name" value="Cys_rich_dom"/>
</dbReference>
<comment type="cofactor">
    <cofactor evidence="6">
        <name>[4Fe-4S] cluster</name>
        <dbReference type="ChEBI" id="CHEBI:49883"/>
    </cofactor>
    <text evidence="6">Binds 2 [4Fe-4S] clusters.</text>
</comment>
<dbReference type="PROSITE" id="PS51379">
    <property type="entry name" value="4FE4S_FER_2"/>
    <property type="match status" value="2"/>
</dbReference>
<keyword evidence="1 6" id="KW-0004">4Fe-4S</keyword>
<comment type="caution">
    <text evidence="8">The sequence shown here is derived from an EMBL/GenBank/DDBJ whole genome shotgun (WGS) entry which is preliminary data.</text>
</comment>
<keyword evidence="9" id="KW-1185">Reference proteome</keyword>
<dbReference type="RefSeq" id="WP_190258557.1">
    <property type="nucleotide sequence ID" value="NZ_QFGA01000002.1"/>
</dbReference>
<evidence type="ECO:0000256" key="4">
    <source>
        <dbReference type="ARBA" id="ARBA00023004"/>
    </source>
</evidence>
<dbReference type="InterPro" id="IPR012257">
    <property type="entry name" value="Glc_ox_4Fe-4S"/>
</dbReference>
<dbReference type="PANTHER" id="PTHR32479">
    <property type="entry name" value="GLYCOLATE OXIDASE IRON-SULFUR SUBUNIT"/>
    <property type="match status" value="1"/>
</dbReference>
<keyword evidence="6" id="KW-0813">Transport</keyword>
<feature type="domain" description="4Fe-4S ferredoxin-type" evidence="7">
    <location>
        <begin position="6"/>
        <end position="36"/>
    </location>
</feature>
<sequence length="403" mass="43355">MPEDLEGLKEQYLRCVRCGQCRSVCPVFEVVKNETATPRGKVFLAHLLATGEIEANSQVQAQLSRCLLCRSCSKECPSAIPVHQIVTAARAELAVKVPSPVKRLVFRKIWTRPRRLALAAGVTRNIQALGLDKLGLYLRLLPPGFALPGRLPRRPAHTIIPAITPATGETRLRVGYFLGCSTNFLFPAAAASTVAVLSSLGCEVVIPPELKCCGLPQLASGEAAAASALASANSEVFRRLNVQAVVSDCASCTATLKESPEFDGLKVTELSELLLELIQKYSPGLKQIQKPVTYHDPCHLAKAQGITAAPRELLRLTCMDFREMDGAADCCGSGGAFALYHYRTSMSILNKKIANIKKSGAEIVATSCPTCIMQLRHGLAAHGCKTDVVHTVELLGKTLGRET</sequence>
<name>A0A4Y7RAM4_9FIRM</name>
<proteinExistence type="predicted"/>
<organism evidence="8 9">
    <name type="scientific">Pelotomaculum schinkii</name>
    <dbReference type="NCBI Taxonomy" id="78350"/>
    <lineage>
        <taxon>Bacteria</taxon>
        <taxon>Bacillati</taxon>
        <taxon>Bacillota</taxon>
        <taxon>Clostridia</taxon>
        <taxon>Eubacteriales</taxon>
        <taxon>Desulfotomaculaceae</taxon>
        <taxon>Pelotomaculum</taxon>
    </lineage>
</organism>
<protein>
    <recommendedName>
        <fullName evidence="6">Glycolate oxidase iron-sulfur subunit</fullName>
        <ecNumber evidence="6">1.1.99.14</ecNumber>
    </recommendedName>
</protein>
<dbReference type="EC" id="1.1.99.14" evidence="6"/>
<dbReference type="PROSITE" id="PS00198">
    <property type="entry name" value="4FE4S_FER_1"/>
    <property type="match status" value="2"/>
</dbReference>
<evidence type="ECO:0000313" key="9">
    <source>
        <dbReference type="Proteomes" id="UP000298324"/>
    </source>
</evidence>
<evidence type="ECO:0000256" key="1">
    <source>
        <dbReference type="ARBA" id="ARBA00022485"/>
    </source>
</evidence>
<accession>A0A4Y7RAM4</accession>
<keyword evidence="3" id="KW-0677">Repeat</keyword>
<evidence type="ECO:0000256" key="2">
    <source>
        <dbReference type="ARBA" id="ARBA00022723"/>
    </source>
</evidence>
<dbReference type="GO" id="GO:0046872">
    <property type="term" value="F:metal ion binding"/>
    <property type="evidence" value="ECO:0007669"/>
    <property type="project" value="UniProtKB-UniRule"/>
</dbReference>
<dbReference type="Pfam" id="PF02754">
    <property type="entry name" value="CCG"/>
    <property type="match status" value="2"/>
</dbReference>
<dbReference type="InterPro" id="IPR017896">
    <property type="entry name" value="4Fe4S_Fe-S-bd"/>
</dbReference>
<comment type="catalytic activity">
    <reaction evidence="6">
        <text>glycolate + A = glyoxylate + AH2</text>
        <dbReference type="Rhea" id="RHEA:21264"/>
        <dbReference type="ChEBI" id="CHEBI:13193"/>
        <dbReference type="ChEBI" id="CHEBI:17499"/>
        <dbReference type="ChEBI" id="CHEBI:29805"/>
        <dbReference type="ChEBI" id="CHEBI:36655"/>
        <dbReference type="EC" id="1.1.99.14"/>
    </reaction>
</comment>
<keyword evidence="6" id="KW-0249">Electron transport</keyword>
<dbReference type="EMBL" id="QFGA01000002">
    <property type="protein sequence ID" value="TEB05852.1"/>
    <property type="molecule type" value="Genomic_DNA"/>
</dbReference>